<dbReference type="Pfam" id="PF03808">
    <property type="entry name" value="Glyco_tran_WecG"/>
    <property type="match status" value="1"/>
</dbReference>
<protein>
    <recommendedName>
        <fullName evidence="5">N-acetylglucosaminyldiphosphoundecaprenol N-acetyl-beta-D-mannosaminyltransferase</fullName>
        <ecNumber evidence="5">2.4.1.187</ecNumber>
    </recommendedName>
    <alternativeName>
        <fullName evidence="5">N-acetylmannosaminyltransferase</fullName>
    </alternativeName>
    <alternativeName>
        <fullName evidence="5">UDP-N-acetylmannosamine transferase</fullName>
    </alternativeName>
    <alternativeName>
        <fullName evidence="5">UDP-N-acetylmannosamine:N-acetylglucosaminyl pyrophosphorylundecaprenol N-acetylmannosaminyltransferase</fullName>
    </alternativeName>
</protein>
<evidence type="ECO:0000256" key="5">
    <source>
        <dbReference type="HAMAP-Rule" id="MF_02070"/>
    </source>
</evidence>
<comment type="catalytic activity">
    <reaction evidence="5">
        <text>UDP-N-acetyl-alpha-D-mannosamine + N-acetyl-alpha-D-glucosaminyl-di-trans,octa-cis-undecaprenyl diphosphate = N-acetyl-beta-D-mannosaminyl-(1-&gt;4)-N-acetyl-alpha-D-glucosaminyl di-trans,octa-cis-undecaprenyl diphosphate + UDP + H(+)</text>
        <dbReference type="Rhea" id="RHEA:16053"/>
        <dbReference type="ChEBI" id="CHEBI:15378"/>
        <dbReference type="ChEBI" id="CHEBI:58223"/>
        <dbReference type="ChEBI" id="CHEBI:62959"/>
        <dbReference type="ChEBI" id="CHEBI:68623"/>
        <dbReference type="ChEBI" id="CHEBI:132210"/>
        <dbReference type="EC" id="2.4.1.187"/>
    </reaction>
</comment>
<organism evidence="6 7">
    <name type="scientific">Melghiribacillus thermohalophilus</name>
    <dbReference type="NCBI Taxonomy" id="1324956"/>
    <lineage>
        <taxon>Bacteria</taxon>
        <taxon>Bacillati</taxon>
        <taxon>Bacillota</taxon>
        <taxon>Bacilli</taxon>
        <taxon>Bacillales</taxon>
        <taxon>Bacillaceae</taxon>
        <taxon>Melghiribacillus</taxon>
    </lineage>
</organism>
<comment type="similarity">
    <text evidence="5">Belongs to the glycosyltransferase 26 family. TagA/TarA subfamily.</text>
</comment>
<keyword evidence="7" id="KW-1185">Reference proteome</keyword>
<dbReference type="EC" id="2.4.1.187" evidence="5"/>
<dbReference type="EMBL" id="SMAN01000002">
    <property type="protein sequence ID" value="TCT26448.1"/>
    <property type="molecule type" value="Genomic_DNA"/>
</dbReference>
<keyword evidence="4 5" id="KW-0961">Cell wall biogenesis/degradation</keyword>
<evidence type="ECO:0000256" key="2">
    <source>
        <dbReference type="ARBA" id="ARBA00022679"/>
    </source>
</evidence>
<dbReference type="UniPathway" id="UPA00632"/>
<evidence type="ECO:0000313" key="6">
    <source>
        <dbReference type="EMBL" id="TCT26448.1"/>
    </source>
</evidence>
<keyword evidence="2 5" id="KW-0808">Transferase</keyword>
<proteinExistence type="inferred from homology"/>
<accession>A0A4R3NC88</accession>
<dbReference type="GO" id="GO:0019350">
    <property type="term" value="P:teichoic acid biosynthetic process"/>
    <property type="evidence" value="ECO:0007669"/>
    <property type="project" value="UniProtKB-UniRule"/>
</dbReference>
<dbReference type="HAMAP" id="MF_02070">
    <property type="entry name" value="TagA_TarA"/>
    <property type="match status" value="1"/>
</dbReference>
<dbReference type="GO" id="GO:0047244">
    <property type="term" value="F:N-acetylglucosaminyldiphosphoundecaprenol N-acetyl-beta-D-mannosaminyltransferase activity"/>
    <property type="evidence" value="ECO:0007669"/>
    <property type="project" value="UniProtKB-UniRule"/>
</dbReference>
<evidence type="ECO:0000256" key="4">
    <source>
        <dbReference type="ARBA" id="ARBA00023316"/>
    </source>
</evidence>
<evidence type="ECO:0000313" key="7">
    <source>
        <dbReference type="Proteomes" id="UP000294650"/>
    </source>
</evidence>
<dbReference type="Proteomes" id="UP000294650">
    <property type="component" value="Unassembled WGS sequence"/>
</dbReference>
<dbReference type="InterPro" id="IPR034714">
    <property type="entry name" value="TagA_TarA"/>
</dbReference>
<comment type="pathway">
    <text evidence="5">Cell wall biogenesis; teichoic acid biosynthesis.</text>
</comment>
<name>A0A4R3NC88_9BACI</name>
<dbReference type="GO" id="GO:0071555">
    <property type="term" value="P:cell wall organization"/>
    <property type="evidence" value="ECO:0007669"/>
    <property type="project" value="UniProtKB-KW"/>
</dbReference>
<dbReference type="RefSeq" id="WP_132370805.1">
    <property type="nucleotide sequence ID" value="NZ_SMAN01000002.1"/>
</dbReference>
<dbReference type="InterPro" id="IPR004629">
    <property type="entry name" value="WecG_TagA_CpsF"/>
</dbReference>
<sequence length="241" mass="27972">MKKETYLGVNVSPLTYEEIIHDIQKRMNAQKQSTIIAVNPEKIMKAQRDEQLRKLINESTYQLPDGVGVLLASRLKGGAIRERVTGIDMMDHLLRLAHQHAYRVFFYGAKKEVLKRAIKNIQSRYPGLDIAGYQHGYTANEQALIERIQTTRPHILFVALGSPKQEHWIRKHKDRLPVYIFQGVGGSFDVYAGEVKRAPAVFQKAGLEWLYRLITEPKRWKRQLALPRFFFKVLFKQSRIS</sequence>
<dbReference type="PANTHER" id="PTHR34136">
    <property type="match status" value="1"/>
</dbReference>
<dbReference type="CDD" id="cd06533">
    <property type="entry name" value="Glyco_transf_WecG_TagA"/>
    <property type="match status" value="1"/>
</dbReference>
<comment type="function">
    <text evidence="5">Catalyzes the conversion of GlcNAc-PP-undecaprenol into ManNAc-GlcNAc-PP-undecaprenol, the first committed lipid intermediate in the de novo synthesis of teichoic acid.</text>
</comment>
<dbReference type="OrthoDB" id="9771846at2"/>
<comment type="caution">
    <text evidence="6">The sequence shown here is derived from an EMBL/GenBank/DDBJ whole genome shotgun (WGS) entry which is preliminary data.</text>
</comment>
<gene>
    <name evidence="6" type="ORF">EDD68_102150</name>
</gene>
<keyword evidence="1 5" id="KW-0328">Glycosyltransferase</keyword>
<dbReference type="AlphaFoldDB" id="A0A4R3NC88"/>
<dbReference type="NCBIfam" id="TIGR00696">
    <property type="entry name" value="wecG_tagA_cpsF"/>
    <property type="match status" value="1"/>
</dbReference>
<keyword evidence="3 5" id="KW-0777">Teichoic acid biosynthesis</keyword>
<reference evidence="6 7" key="1">
    <citation type="submission" date="2019-03" db="EMBL/GenBank/DDBJ databases">
        <title>Genomic Encyclopedia of Type Strains, Phase IV (KMG-IV): sequencing the most valuable type-strain genomes for metagenomic binning, comparative biology and taxonomic classification.</title>
        <authorList>
            <person name="Goeker M."/>
        </authorList>
    </citation>
    <scope>NUCLEOTIDE SEQUENCE [LARGE SCALE GENOMIC DNA]</scope>
    <source>
        <strain evidence="6 7">DSM 25894</strain>
    </source>
</reference>
<evidence type="ECO:0000256" key="3">
    <source>
        <dbReference type="ARBA" id="ARBA00022944"/>
    </source>
</evidence>
<dbReference type="PANTHER" id="PTHR34136:SF1">
    <property type="entry name" value="UDP-N-ACETYL-D-MANNOSAMINURONIC ACID TRANSFERASE"/>
    <property type="match status" value="1"/>
</dbReference>
<evidence type="ECO:0000256" key="1">
    <source>
        <dbReference type="ARBA" id="ARBA00022676"/>
    </source>
</evidence>